<evidence type="ECO:0000313" key="2">
    <source>
        <dbReference type="Proteomes" id="UP000053105"/>
    </source>
</evidence>
<protein>
    <submittedName>
        <fullName evidence="1">Uncharacterized protein</fullName>
    </submittedName>
</protein>
<accession>A0A0N0U583</accession>
<name>A0A0N0U583_9HYME</name>
<sequence>MVLRAKYIYAKEQARQQSRVSNIDKYQFLEKRISFLYEYVWFQKQETRQSYIDPN</sequence>
<evidence type="ECO:0000313" key="1">
    <source>
        <dbReference type="EMBL" id="KOX73482.1"/>
    </source>
</evidence>
<reference evidence="1 2" key="1">
    <citation type="submission" date="2015-07" db="EMBL/GenBank/DDBJ databases">
        <title>The genome of Melipona quadrifasciata.</title>
        <authorList>
            <person name="Pan H."/>
            <person name="Kapheim K."/>
        </authorList>
    </citation>
    <scope>NUCLEOTIDE SEQUENCE [LARGE SCALE GENOMIC DNA]</scope>
    <source>
        <strain evidence="1">0111107301</strain>
        <tissue evidence="1">Whole body</tissue>
    </source>
</reference>
<dbReference type="AlphaFoldDB" id="A0A0N0U583"/>
<dbReference type="EMBL" id="KQ435798">
    <property type="protein sequence ID" value="KOX73482.1"/>
    <property type="molecule type" value="Genomic_DNA"/>
</dbReference>
<dbReference type="Proteomes" id="UP000053105">
    <property type="component" value="Unassembled WGS sequence"/>
</dbReference>
<gene>
    <name evidence="1" type="ORF">WN51_14528</name>
</gene>
<proteinExistence type="predicted"/>
<keyword evidence="2" id="KW-1185">Reference proteome</keyword>
<organism evidence="1 2">
    <name type="scientific">Melipona quadrifasciata</name>
    <dbReference type="NCBI Taxonomy" id="166423"/>
    <lineage>
        <taxon>Eukaryota</taxon>
        <taxon>Metazoa</taxon>
        <taxon>Ecdysozoa</taxon>
        <taxon>Arthropoda</taxon>
        <taxon>Hexapoda</taxon>
        <taxon>Insecta</taxon>
        <taxon>Pterygota</taxon>
        <taxon>Neoptera</taxon>
        <taxon>Endopterygota</taxon>
        <taxon>Hymenoptera</taxon>
        <taxon>Apocrita</taxon>
        <taxon>Aculeata</taxon>
        <taxon>Apoidea</taxon>
        <taxon>Anthophila</taxon>
        <taxon>Apidae</taxon>
        <taxon>Melipona</taxon>
    </lineage>
</organism>